<dbReference type="InterPro" id="IPR029069">
    <property type="entry name" value="HotDog_dom_sf"/>
</dbReference>
<evidence type="ECO:0000256" key="1">
    <source>
        <dbReference type="ARBA" id="ARBA00005953"/>
    </source>
</evidence>
<dbReference type="PANTHER" id="PTHR31793:SF37">
    <property type="entry name" value="ACYL-COA THIOESTER HYDROLASE YBGC"/>
    <property type="match status" value="1"/>
</dbReference>
<dbReference type="PANTHER" id="PTHR31793">
    <property type="entry name" value="4-HYDROXYBENZOYL-COA THIOESTERASE FAMILY MEMBER"/>
    <property type="match status" value="1"/>
</dbReference>
<dbReference type="AlphaFoldDB" id="A0A1G7XNF9"/>
<dbReference type="InterPro" id="IPR006684">
    <property type="entry name" value="YbgC/YbaW"/>
</dbReference>
<proteinExistence type="inferred from homology"/>
<dbReference type="SUPFAM" id="SSF54637">
    <property type="entry name" value="Thioesterase/thiol ester dehydrase-isomerase"/>
    <property type="match status" value="1"/>
</dbReference>
<evidence type="ECO:0000313" key="3">
    <source>
        <dbReference type="EMBL" id="SDG85596.1"/>
    </source>
</evidence>
<protein>
    <submittedName>
        <fullName evidence="3">Acyl-CoA thioester hydrolase</fullName>
    </submittedName>
</protein>
<keyword evidence="4" id="KW-1185">Reference proteome</keyword>
<evidence type="ECO:0000256" key="2">
    <source>
        <dbReference type="ARBA" id="ARBA00022801"/>
    </source>
</evidence>
<gene>
    <name evidence="3" type="ORF">SAMN05421742_10340</name>
</gene>
<dbReference type="EMBL" id="FNCV01000003">
    <property type="protein sequence ID" value="SDG85596.1"/>
    <property type="molecule type" value="Genomic_DNA"/>
</dbReference>
<dbReference type="NCBIfam" id="TIGR02799">
    <property type="entry name" value="thio_ybgC"/>
    <property type="match status" value="1"/>
</dbReference>
<name>A0A1G7XNF9_9PROT</name>
<dbReference type="Proteomes" id="UP000217076">
    <property type="component" value="Unassembled WGS sequence"/>
</dbReference>
<dbReference type="FunFam" id="3.10.129.10:FF:000004">
    <property type="entry name" value="Tol-pal system-associated acyl-CoA thioesterase"/>
    <property type="match status" value="1"/>
</dbReference>
<keyword evidence="2 3" id="KW-0378">Hydrolase</keyword>
<accession>A0A1G7XNF9</accession>
<sequence length="160" mass="17575">MSAMTPPSGRFEGPLHVLPVRVYYEDTDAAGIVYYANYLRFIERARTEMMRRFGLDHTAMAGQDGIAFAVRRIEGDYLSPARLDDALDIHSEVRAIKGASLIMAQAVVRPGPDGPATLARFSLTLACMTLADGRPARLPADLRRRLRDFAAAAPLTQPNT</sequence>
<dbReference type="PIRSF" id="PIRSF003230">
    <property type="entry name" value="YbgC"/>
    <property type="match status" value="1"/>
</dbReference>
<dbReference type="NCBIfam" id="TIGR00051">
    <property type="entry name" value="YbgC/FadM family acyl-CoA thioesterase"/>
    <property type="match status" value="1"/>
</dbReference>
<dbReference type="InterPro" id="IPR014166">
    <property type="entry name" value="Tol-Pal_acyl-CoA_thioesterase"/>
</dbReference>
<dbReference type="STRING" id="83401.SAMN05421742_10340"/>
<dbReference type="GO" id="GO:0047617">
    <property type="term" value="F:fatty acyl-CoA hydrolase activity"/>
    <property type="evidence" value="ECO:0007669"/>
    <property type="project" value="TreeGrafter"/>
</dbReference>
<dbReference type="InterPro" id="IPR050563">
    <property type="entry name" value="4-hydroxybenzoyl-CoA_TE"/>
</dbReference>
<dbReference type="CDD" id="cd00586">
    <property type="entry name" value="4HBT"/>
    <property type="match status" value="1"/>
</dbReference>
<dbReference type="Pfam" id="PF13279">
    <property type="entry name" value="4HBT_2"/>
    <property type="match status" value="1"/>
</dbReference>
<organism evidence="3 4">
    <name type="scientific">Roseospirillum parvum</name>
    <dbReference type="NCBI Taxonomy" id="83401"/>
    <lineage>
        <taxon>Bacteria</taxon>
        <taxon>Pseudomonadati</taxon>
        <taxon>Pseudomonadota</taxon>
        <taxon>Alphaproteobacteria</taxon>
        <taxon>Rhodospirillales</taxon>
        <taxon>Rhodospirillaceae</taxon>
        <taxon>Roseospirillum</taxon>
    </lineage>
</organism>
<dbReference type="RefSeq" id="WP_092616648.1">
    <property type="nucleotide sequence ID" value="NZ_FNCV01000003.1"/>
</dbReference>
<dbReference type="OrthoDB" id="9808429at2"/>
<dbReference type="Gene3D" id="3.10.129.10">
    <property type="entry name" value="Hotdog Thioesterase"/>
    <property type="match status" value="1"/>
</dbReference>
<evidence type="ECO:0000313" key="4">
    <source>
        <dbReference type="Proteomes" id="UP000217076"/>
    </source>
</evidence>
<comment type="similarity">
    <text evidence="1">Belongs to the 4-hydroxybenzoyl-CoA thioesterase family.</text>
</comment>
<reference evidence="4" key="1">
    <citation type="submission" date="2016-10" db="EMBL/GenBank/DDBJ databases">
        <authorList>
            <person name="Varghese N."/>
            <person name="Submissions S."/>
        </authorList>
    </citation>
    <scope>NUCLEOTIDE SEQUENCE [LARGE SCALE GENOMIC DNA]</scope>
    <source>
        <strain evidence="4">930I</strain>
    </source>
</reference>